<dbReference type="GO" id="GO:0016605">
    <property type="term" value="C:PML body"/>
    <property type="evidence" value="ECO:0007669"/>
    <property type="project" value="TreeGrafter"/>
</dbReference>
<dbReference type="Proteomes" id="UP000694523">
    <property type="component" value="Unplaced"/>
</dbReference>
<dbReference type="GO" id="GO:0004713">
    <property type="term" value="F:protein tyrosine kinase activity"/>
    <property type="evidence" value="ECO:0007669"/>
    <property type="project" value="TreeGrafter"/>
</dbReference>
<dbReference type="SMART" id="SM00220">
    <property type="entry name" value="S_TKc"/>
    <property type="match status" value="1"/>
</dbReference>
<dbReference type="GO" id="GO:0046332">
    <property type="term" value="F:SMAD binding"/>
    <property type="evidence" value="ECO:0007669"/>
    <property type="project" value="TreeGrafter"/>
</dbReference>
<dbReference type="InterPro" id="IPR011009">
    <property type="entry name" value="Kinase-like_dom_sf"/>
</dbReference>
<reference evidence="8" key="2">
    <citation type="submission" date="2025-09" db="UniProtKB">
        <authorList>
            <consortium name="Ensembl"/>
        </authorList>
    </citation>
    <scope>IDENTIFICATION</scope>
</reference>
<keyword evidence="2" id="KW-0808">Transferase</keyword>
<dbReference type="PROSITE" id="PS50011">
    <property type="entry name" value="PROTEIN_KINASE_DOM"/>
    <property type="match status" value="1"/>
</dbReference>
<organism evidence="8 9">
    <name type="scientific">Neogobius melanostomus</name>
    <name type="common">round goby</name>
    <dbReference type="NCBI Taxonomy" id="47308"/>
    <lineage>
        <taxon>Eukaryota</taxon>
        <taxon>Metazoa</taxon>
        <taxon>Chordata</taxon>
        <taxon>Craniata</taxon>
        <taxon>Vertebrata</taxon>
        <taxon>Euteleostomi</taxon>
        <taxon>Actinopterygii</taxon>
        <taxon>Neopterygii</taxon>
        <taxon>Teleostei</taxon>
        <taxon>Neoteleostei</taxon>
        <taxon>Acanthomorphata</taxon>
        <taxon>Gobiaria</taxon>
        <taxon>Gobiiformes</taxon>
        <taxon>Gobioidei</taxon>
        <taxon>Gobiidae</taxon>
        <taxon>Benthophilinae</taxon>
        <taxon>Neogobiini</taxon>
        <taxon>Neogobius</taxon>
    </lineage>
</organism>
<evidence type="ECO:0000256" key="3">
    <source>
        <dbReference type="ARBA" id="ARBA00022741"/>
    </source>
</evidence>
<dbReference type="GO" id="GO:0003713">
    <property type="term" value="F:transcription coactivator activity"/>
    <property type="evidence" value="ECO:0007669"/>
    <property type="project" value="TreeGrafter"/>
</dbReference>
<sequence>MSLLSDYKVEEGNDPADMYNLLELMGEGYFGKVIKCLNKETCEIVAVKEIKMCENVDQVVAKELYMLDKVSALDPDADNIIRFNKYFKTADGHHCMEFELLDLSVDKFMKRRQAKFSLNEIRSMAKDLLISLKGLQSVGVMHTDVKPDNIMYVDQKNKPFRVKLIDFGVAIPKEQAQVGKIMQPLGYRAPEVTLGLPLTEAVDMWSLGCCLLEWYLSAIPFPCYSPYDHIHMITHLIGVPDGGLIEQTTGVTPIMDWYPLENRSGPDIEDRTFLDLLQKMFHVDPDKRITPAEALSHPFITVSSRMEMPSTSTQGIEKMPENANEESESSTKQSSQICSPENSVRFTEEGLETQNTVKPRMVNINDTSSITSTGWNDHAAIRLPCPRSHLGAPTNRGSGHVESRLLPLGMVSISNTFPVLLPI</sequence>
<feature type="compositionally biased region" description="Polar residues" evidence="6">
    <location>
        <begin position="331"/>
        <end position="345"/>
    </location>
</feature>
<dbReference type="GO" id="GO:0045944">
    <property type="term" value="P:positive regulation of transcription by RNA polymerase II"/>
    <property type="evidence" value="ECO:0007669"/>
    <property type="project" value="TreeGrafter"/>
</dbReference>
<dbReference type="AlphaFoldDB" id="A0A8C6SXT7"/>
<dbReference type="GO" id="GO:0007224">
    <property type="term" value="P:smoothened signaling pathway"/>
    <property type="evidence" value="ECO:0007669"/>
    <property type="project" value="TreeGrafter"/>
</dbReference>
<keyword evidence="4" id="KW-0418">Kinase</keyword>
<feature type="region of interest" description="Disordered" evidence="6">
    <location>
        <begin position="307"/>
        <end position="348"/>
    </location>
</feature>
<dbReference type="Gene3D" id="3.30.200.20">
    <property type="entry name" value="Phosphorylase Kinase, domain 1"/>
    <property type="match status" value="1"/>
</dbReference>
<dbReference type="InterPro" id="IPR050494">
    <property type="entry name" value="Ser_Thr_dual-spec_kinase"/>
</dbReference>
<dbReference type="PANTHER" id="PTHR24058">
    <property type="entry name" value="DUAL SPECIFICITY PROTEIN KINASE"/>
    <property type="match status" value="1"/>
</dbReference>
<evidence type="ECO:0000256" key="1">
    <source>
        <dbReference type="ARBA" id="ARBA00022527"/>
    </source>
</evidence>
<feature type="domain" description="Protein kinase" evidence="7">
    <location>
        <begin position="19"/>
        <end position="300"/>
    </location>
</feature>
<evidence type="ECO:0000313" key="9">
    <source>
        <dbReference type="Proteomes" id="UP000694523"/>
    </source>
</evidence>
<evidence type="ECO:0000256" key="6">
    <source>
        <dbReference type="SAM" id="MobiDB-lite"/>
    </source>
</evidence>
<dbReference type="GO" id="GO:0004674">
    <property type="term" value="F:protein serine/threonine kinase activity"/>
    <property type="evidence" value="ECO:0007669"/>
    <property type="project" value="UniProtKB-KW"/>
</dbReference>
<evidence type="ECO:0000259" key="7">
    <source>
        <dbReference type="PROSITE" id="PS50011"/>
    </source>
</evidence>
<dbReference type="Pfam" id="PF00069">
    <property type="entry name" value="Pkinase"/>
    <property type="match status" value="1"/>
</dbReference>
<name>A0A8C6SXT7_9GOBI</name>
<dbReference type="PANTHER" id="PTHR24058:SF53">
    <property type="entry name" value="HOMEODOMAIN-INTERACTING PROTEIN KINASE 2"/>
    <property type="match status" value="1"/>
</dbReference>
<evidence type="ECO:0000256" key="2">
    <source>
        <dbReference type="ARBA" id="ARBA00022679"/>
    </source>
</evidence>
<dbReference type="PROSITE" id="PS00108">
    <property type="entry name" value="PROTEIN_KINASE_ST"/>
    <property type="match status" value="1"/>
</dbReference>
<dbReference type="InterPro" id="IPR000719">
    <property type="entry name" value="Prot_kinase_dom"/>
</dbReference>
<reference evidence="8" key="1">
    <citation type="submission" date="2025-08" db="UniProtKB">
        <authorList>
            <consortium name="Ensembl"/>
        </authorList>
    </citation>
    <scope>IDENTIFICATION</scope>
</reference>
<keyword evidence="5" id="KW-0067">ATP-binding</keyword>
<dbReference type="InterPro" id="IPR008271">
    <property type="entry name" value="Ser/Thr_kinase_AS"/>
</dbReference>
<dbReference type="SUPFAM" id="SSF56112">
    <property type="entry name" value="Protein kinase-like (PK-like)"/>
    <property type="match status" value="1"/>
</dbReference>
<accession>A0A8C6SXT7</accession>
<dbReference type="GO" id="GO:0003714">
    <property type="term" value="F:transcription corepressor activity"/>
    <property type="evidence" value="ECO:0007669"/>
    <property type="project" value="TreeGrafter"/>
</dbReference>
<dbReference type="GO" id="GO:0005524">
    <property type="term" value="F:ATP binding"/>
    <property type="evidence" value="ECO:0007669"/>
    <property type="project" value="UniProtKB-KW"/>
</dbReference>
<evidence type="ECO:0000256" key="5">
    <source>
        <dbReference type="ARBA" id="ARBA00022840"/>
    </source>
</evidence>
<dbReference type="GO" id="GO:0042771">
    <property type="term" value="P:intrinsic apoptotic signaling pathway in response to DNA damage by p53 class mediator"/>
    <property type="evidence" value="ECO:0007669"/>
    <property type="project" value="TreeGrafter"/>
</dbReference>
<protein>
    <recommendedName>
        <fullName evidence="7">Protein kinase domain-containing protein</fullName>
    </recommendedName>
</protein>
<keyword evidence="1" id="KW-0723">Serine/threonine-protein kinase</keyword>
<evidence type="ECO:0000256" key="4">
    <source>
        <dbReference type="ARBA" id="ARBA00022777"/>
    </source>
</evidence>
<proteinExistence type="predicted"/>
<dbReference type="GO" id="GO:0005737">
    <property type="term" value="C:cytoplasm"/>
    <property type="evidence" value="ECO:0007669"/>
    <property type="project" value="TreeGrafter"/>
</dbReference>
<dbReference type="Ensembl" id="ENSNMLT00000013307.1">
    <property type="protein sequence ID" value="ENSNMLP00000011769.1"/>
    <property type="gene ID" value="ENSNMLG00000008025.1"/>
</dbReference>
<dbReference type="Gene3D" id="1.10.510.10">
    <property type="entry name" value="Transferase(Phosphotransferase) domain 1"/>
    <property type="match status" value="1"/>
</dbReference>
<evidence type="ECO:0000313" key="8">
    <source>
        <dbReference type="Ensembl" id="ENSNMLP00000011769.1"/>
    </source>
</evidence>
<keyword evidence="9" id="KW-1185">Reference proteome</keyword>
<keyword evidence="3" id="KW-0547">Nucleotide-binding</keyword>